<sequence>MSVENLVNKALNRIGNVHPVIKKGAEEIIRRAYKEGIYVLFSDGYRSHAEQNKLYAKGRTAPGKIVTNARGGQSMHNFGLALDFFLTNKAGKTASWTVNANWRRVVEIAKSLGFEWGGDWKSFKDYPHIQMTGGLSLAQLRAGVKPNISLKTQTYTPPKTQTGSATVTKLKTNTKKETYPLPSGILRNGSRGNNVKQLQRALNAVYFKCGAVDGILGPKTVDAIRRFQMVYLPYEVDGVYGPNTHKKLQAVLKSKGY</sequence>
<dbReference type="AlphaFoldDB" id="A0A2V3W6M3"/>
<name>A0A2V3W6M3_9BACI</name>
<feature type="domain" description="Peptidoglycan binding-like" evidence="1">
    <location>
        <begin position="191"/>
        <end position="248"/>
    </location>
</feature>
<evidence type="ECO:0000259" key="1">
    <source>
        <dbReference type="Pfam" id="PF01471"/>
    </source>
</evidence>
<accession>A0A2V3W6M3</accession>
<dbReference type="GO" id="GO:0008233">
    <property type="term" value="F:peptidase activity"/>
    <property type="evidence" value="ECO:0007669"/>
    <property type="project" value="InterPro"/>
</dbReference>
<dbReference type="InterPro" id="IPR009045">
    <property type="entry name" value="Zn_M74/Hedgehog-like"/>
</dbReference>
<dbReference type="CDD" id="cd14845">
    <property type="entry name" value="L-Ala-D-Glu_peptidase_like"/>
    <property type="match status" value="1"/>
</dbReference>
<dbReference type="Gene3D" id="3.30.1380.10">
    <property type="match status" value="1"/>
</dbReference>
<dbReference type="InterPro" id="IPR039561">
    <property type="entry name" value="Peptidase_M15C"/>
</dbReference>
<dbReference type="InterPro" id="IPR036366">
    <property type="entry name" value="PGBDSf"/>
</dbReference>
<gene>
    <name evidence="3" type="ORF">DFR56_103340</name>
</gene>
<dbReference type="Gene3D" id="1.10.101.10">
    <property type="entry name" value="PGBD-like superfamily/PGBD"/>
    <property type="match status" value="1"/>
</dbReference>
<reference evidence="3 4" key="1">
    <citation type="submission" date="2018-05" db="EMBL/GenBank/DDBJ databases">
        <title>Genomic Encyclopedia of Type Strains, Phase IV (KMG-IV): sequencing the most valuable type-strain genomes for metagenomic binning, comparative biology and taxonomic classification.</title>
        <authorList>
            <person name="Goeker M."/>
        </authorList>
    </citation>
    <scope>NUCLEOTIDE SEQUENCE [LARGE SCALE GENOMIC DNA]</scope>
    <source>
        <strain evidence="3 4">DSM 28556</strain>
    </source>
</reference>
<dbReference type="RefSeq" id="WP_110394653.1">
    <property type="nucleotide sequence ID" value="NZ_JBHUHB010000001.1"/>
</dbReference>
<comment type="caution">
    <text evidence="3">The sequence shown here is derived from an EMBL/GenBank/DDBJ whole genome shotgun (WGS) entry which is preliminary data.</text>
</comment>
<dbReference type="OrthoDB" id="9799970at2"/>
<dbReference type="InterPro" id="IPR036365">
    <property type="entry name" value="PGBD-like_sf"/>
</dbReference>
<dbReference type="SUPFAM" id="SSF47090">
    <property type="entry name" value="PGBD-like"/>
    <property type="match status" value="1"/>
</dbReference>
<dbReference type="Proteomes" id="UP000247978">
    <property type="component" value="Unassembled WGS sequence"/>
</dbReference>
<organism evidence="3 4">
    <name type="scientific">Pseudogracilibacillus auburnensis</name>
    <dbReference type="NCBI Taxonomy" id="1494959"/>
    <lineage>
        <taxon>Bacteria</taxon>
        <taxon>Bacillati</taxon>
        <taxon>Bacillota</taxon>
        <taxon>Bacilli</taxon>
        <taxon>Bacillales</taxon>
        <taxon>Bacillaceae</taxon>
        <taxon>Pseudogracilibacillus</taxon>
    </lineage>
</organism>
<dbReference type="SUPFAM" id="SSF55166">
    <property type="entry name" value="Hedgehog/DD-peptidase"/>
    <property type="match status" value="1"/>
</dbReference>
<dbReference type="EMBL" id="QJJQ01000003">
    <property type="protein sequence ID" value="PXW88834.1"/>
    <property type="molecule type" value="Genomic_DNA"/>
</dbReference>
<evidence type="ECO:0000313" key="4">
    <source>
        <dbReference type="Proteomes" id="UP000247978"/>
    </source>
</evidence>
<dbReference type="InterPro" id="IPR002477">
    <property type="entry name" value="Peptidoglycan-bd-like"/>
</dbReference>
<keyword evidence="4" id="KW-1185">Reference proteome</keyword>
<dbReference type="Pfam" id="PF01471">
    <property type="entry name" value="PG_binding_1"/>
    <property type="match status" value="1"/>
</dbReference>
<evidence type="ECO:0000259" key="2">
    <source>
        <dbReference type="Pfam" id="PF13539"/>
    </source>
</evidence>
<evidence type="ECO:0000313" key="3">
    <source>
        <dbReference type="EMBL" id="PXW88834.1"/>
    </source>
</evidence>
<dbReference type="Pfam" id="PF13539">
    <property type="entry name" value="Peptidase_M15_4"/>
    <property type="match status" value="1"/>
</dbReference>
<feature type="domain" description="Peptidase M15C" evidence="2">
    <location>
        <begin position="69"/>
        <end position="131"/>
    </location>
</feature>
<proteinExistence type="predicted"/>
<protein>
    <submittedName>
        <fullName evidence="3">Peptidoglycan L-alanyl-D-glutamate endopeptidase CwlK</fullName>
    </submittedName>
</protein>